<name>A0A7D4TC52_9GAMM</name>
<dbReference type="KEGG" id="txa:HQN79_11125"/>
<sequence>MLLFVLAQTAAVIHAEVHPFHEHSAYCDAFDQASEPRVHSAFFSFLAPGFSTPEYLPTLYSFVVQIRAYASYSVRAPPSLNP</sequence>
<keyword evidence="2" id="KW-1185">Reference proteome</keyword>
<proteinExistence type="predicted"/>
<organism evidence="1 2">
    <name type="scientific">Thiomicrorhabdus xiamenensis</name>
    <dbReference type="NCBI Taxonomy" id="2739063"/>
    <lineage>
        <taxon>Bacteria</taxon>
        <taxon>Pseudomonadati</taxon>
        <taxon>Pseudomonadota</taxon>
        <taxon>Gammaproteobacteria</taxon>
        <taxon>Thiotrichales</taxon>
        <taxon>Piscirickettsiaceae</taxon>
        <taxon>Thiomicrorhabdus</taxon>
    </lineage>
</organism>
<gene>
    <name evidence="1" type="ORF">HQN79_11125</name>
</gene>
<dbReference type="Proteomes" id="UP000504724">
    <property type="component" value="Chromosome"/>
</dbReference>
<evidence type="ECO:0000313" key="2">
    <source>
        <dbReference type="Proteomes" id="UP000504724"/>
    </source>
</evidence>
<protein>
    <submittedName>
        <fullName evidence="1">Uncharacterized protein</fullName>
    </submittedName>
</protein>
<evidence type="ECO:0000313" key="1">
    <source>
        <dbReference type="EMBL" id="QKI90086.1"/>
    </source>
</evidence>
<accession>A0A7D4TC52</accession>
<reference evidence="1 2" key="1">
    <citation type="submission" date="2020-05" db="EMBL/GenBank/DDBJ databases">
        <title>Thiomicrorhabdus sediminis sp.nov. and Thiomicrorhabdus xiamenensis sp.nov., novel sulfur-oxidizing bacteria isolated from coastal sediment.</title>
        <authorList>
            <person name="Liu X."/>
        </authorList>
    </citation>
    <scope>NUCLEOTIDE SEQUENCE [LARGE SCALE GENOMIC DNA]</scope>
    <source>
        <strain evidence="1 2">G2</strain>
    </source>
</reference>
<dbReference type="EMBL" id="CP054020">
    <property type="protein sequence ID" value="QKI90086.1"/>
    <property type="molecule type" value="Genomic_DNA"/>
</dbReference>
<dbReference type="RefSeq" id="WP_173286543.1">
    <property type="nucleotide sequence ID" value="NZ_CP054020.1"/>
</dbReference>
<dbReference type="AlphaFoldDB" id="A0A7D4TC52"/>